<keyword evidence="2" id="KW-1185">Reference proteome</keyword>
<gene>
    <name evidence="1" type="ORF">SMRZ_LOCUS7140</name>
</gene>
<sequence length="90" mass="10755">MQASLVVLTLFHAAFHHEWIRHIRFQFGSFPSYDEDVISRLCLEEEQIALGDVQIQHQDLIRHHEQRRQELMDKHKETQRTDKTTAYGGR</sequence>
<proteinExistence type="predicted"/>
<dbReference type="AlphaFoldDB" id="A0A183LTL5"/>
<dbReference type="Proteomes" id="UP000277204">
    <property type="component" value="Unassembled WGS sequence"/>
</dbReference>
<name>A0A183LTL5_9TREM</name>
<protein>
    <submittedName>
        <fullName evidence="1">Uncharacterized protein</fullName>
    </submittedName>
</protein>
<dbReference type="EMBL" id="UZAI01002816">
    <property type="protein sequence ID" value="VDO74910.1"/>
    <property type="molecule type" value="Genomic_DNA"/>
</dbReference>
<accession>A0A183LTL5</accession>
<organism evidence="1 2">
    <name type="scientific">Schistosoma margrebowiei</name>
    <dbReference type="NCBI Taxonomy" id="48269"/>
    <lineage>
        <taxon>Eukaryota</taxon>
        <taxon>Metazoa</taxon>
        <taxon>Spiralia</taxon>
        <taxon>Lophotrochozoa</taxon>
        <taxon>Platyhelminthes</taxon>
        <taxon>Trematoda</taxon>
        <taxon>Digenea</taxon>
        <taxon>Strigeidida</taxon>
        <taxon>Schistosomatoidea</taxon>
        <taxon>Schistosomatidae</taxon>
        <taxon>Schistosoma</taxon>
    </lineage>
</organism>
<evidence type="ECO:0000313" key="1">
    <source>
        <dbReference type="EMBL" id="VDO74910.1"/>
    </source>
</evidence>
<dbReference type="STRING" id="48269.A0A183LTL5"/>
<evidence type="ECO:0000313" key="2">
    <source>
        <dbReference type="Proteomes" id="UP000277204"/>
    </source>
</evidence>
<reference evidence="1 2" key="1">
    <citation type="submission" date="2018-11" db="EMBL/GenBank/DDBJ databases">
        <authorList>
            <consortium name="Pathogen Informatics"/>
        </authorList>
    </citation>
    <scope>NUCLEOTIDE SEQUENCE [LARGE SCALE GENOMIC DNA]</scope>
    <source>
        <strain evidence="1 2">Zambia</strain>
    </source>
</reference>